<dbReference type="SUPFAM" id="SSF55874">
    <property type="entry name" value="ATPase domain of HSP90 chaperone/DNA topoisomerase II/histidine kinase"/>
    <property type="match status" value="1"/>
</dbReference>
<evidence type="ECO:0000256" key="2">
    <source>
        <dbReference type="ARBA" id="ARBA00004651"/>
    </source>
</evidence>
<organism evidence="18 19">
    <name type="scientific">Paenibacillus chitinolyticus</name>
    <dbReference type="NCBI Taxonomy" id="79263"/>
    <lineage>
        <taxon>Bacteria</taxon>
        <taxon>Bacillati</taxon>
        <taxon>Bacillota</taxon>
        <taxon>Bacilli</taxon>
        <taxon>Bacillales</taxon>
        <taxon>Paenibacillaceae</taxon>
        <taxon>Paenibacillus</taxon>
    </lineage>
</organism>
<dbReference type="InterPro" id="IPR010559">
    <property type="entry name" value="Sig_transdc_His_kin_internal"/>
</dbReference>
<keyword evidence="6" id="KW-0808">Transferase</keyword>
<dbReference type="PANTHER" id="PTHR34220:SF11">
    <property type="entry name" value="SENSOR PROTEIN KINASE HPTS"/>
    <property type="match status" value="1"/>
</dbReference>
<proteinExistence type="predicted"/>
<evidence type="ECO:0000256" key="4">
    <source>
        <dbReference type="ARBA" id="ARBA00022475"/>
    </source>
</evidence>
<keyword evidence="20" id="KW-1185">Reference proteome</keyword>
<evidence type="ECO:0000256" key="11">
    <source>
        <dbReference type="ARBA" id="ARBA00022989"/>
    </source>
</evidence>
<dbReference type="Gene3D" id="3.30.565.10">
    <property type="entry name" value="Histidine kinase-like ATPase, C-terminal domain"/>
    <property type="match status" value="1"/>
</dbReference>
<dbReference type="PANTHER" id="PTHR34220">
    <property type="entry name" value="SENSOR HISTIDINE KINASE YPDA"/>
    <property type="match status" value="1"/>
</dbReference>
<dbReference type="Proteomes" id="UP001527202">
    <property type="component" value="Unassembled WGS sequence"/>
</dbReference>
<dbReference type="GO" id="GO:0000155">
    <property type="term" value="F:phosphorelay sensor kinase activity"/>
    <property type="evidence" value="ECO:0007669"/>
    <property type="project" value="InterPro"/>
</dbReference>
<accession>A0A410X482</accession>
<evidence type="ECO:0000256" key="8">
    <source>
        <dbReference type="ARBA" id="ARBA00022741"/>
    </source>
</evidence>
<dbReference type="Pfam" id="PF00672">
    <property type="entry name" value="HAMP"/>
    <property type="match status" value="1"/>
</dbReference>
<dbReference type="Pfam" id="PF06580">
    <property type="entry name" value="His_kinase"/>
    <property type="match status" value="1"/>
</dbReference>
<dbReference type="PROSITE" id="PS50885">
    <property type="entry name" value="HAMP"/>
    <property type="match status" value="1"/>
</dbReference>
<dbReference type="SMART" id="SM00387">
    <property type="entry name" value="HATPase_c"/>
    <property type="match status" value="1"/>
</dbReference>
<keyword evidence="11 14" id="KW-1133">Transmembrane helix</keyword>
<keyword evidence="7 14" id="KW-0812">Transmembrane</keyword>
<evidence type="ECO:0000256" key="9">
    <source>
        <dbReference type="ARBA" id="ARBA00022777"/>
    </source>
</evidence>
<feature type="domain" description="Histidine kinase" evidence="15">
    <location>
        <begin position="495"/>
        <end position="599"/>
    </location>
</feature>
<dbReference type="RefSeq" id="WP_042234325.1">
    <property type="nucleotide sequence ID" value="NZ_CP026520.1"/>
</dbReference>
<dbReference type="KEGG" id="pchi:PC41400_28530"/>
<dbReference type="GO" id="GO:0005524">
    <property type="term" value="F:ATP binding"/>
    <property type="evidence" value="ECO:0007669"/>
    <property type="project" value="UniProtKB-KW"/>
</dbReference>
<evidence type="ECO:0000256" key="14">
    <source>
        <dbReference type="SAM" id="Phobius"/>
    </source>
</evidence>
<comment type="subcellular location">
    <subcellularLocation>
        <location evidence="2">Cell membrane</location>
        <topology evidence="2">Multi-pass membrane protein</topology>
    </subcellularLocation>
</comment>
<comment type="catalytic activity">
    <reaction evidence="1">
        <text>ATP + protein L-histidine = ADP + protein N-phospho-L-histidine.</text>
        <dbReference type="EC" id="2.7.13.3"/>
    </reaction>
</comment>
<keyword evidence="10" id="KW-0067">ATP-binding</keyword>
<dbReference type="InterPro" id="IPR004358">
    <property type="entry name" value="Sig_transdc_His_kin-like_C"/>
</dbReference>
<reference evidence="18 19" key="1">
    <citation type="submission" date="2018-01" db="EMBL/GenBank/DDBJ databases">
        <title>The whole genome sequencing and assembly of Paenibacillus chitinolyticus KCCM 41400 strain.</title>
        <authorList>
            <person name="Kim J.-Y."/>
            <person name="Park M.-K."/>
            <person name="Lee Y.-J."/>
            <person name="Yi H."/>
            <person name="Bahn Y.-S."/>
            <person name="Kim J.F."/>
            <person name="Lee D.-W."/>
        </authorList>
    </citation>
    <scope>NUCLEOTIDE SEQUENCE [LARGE SCALE GENOMIC DNA]</scope>
    <source>
        <strain evidence="18 19">KCCM 41400</strain>
    </source>
</reference>
<dbReference type="EMBL" id="JAMDMJ010000027">
    <property type="protein sequence ID" value="MCY9598068.1"/>
    <property type="molecule type" value="Genomic_DNA"/>
</dbReference>
<keyword evidence="4" id="KW-1003">Cell membrane</keyword>
<dbReference type="GeneID" id="95378741"/>
<evidence type="ECO:0000313" key="20">
    <source>
        <dbReference type="Proteomes" id="UP001527202"/>
    </source>
</evidence>
<dbReference type="Gene3D" id="6.10.340.10">
    <property type="match status" value="1"/>
</dbReference>
<dbReference type="SMART" id="SM00304">
    <property type="entry name" value="HAMP"/>
    <property type="match status" value="1"/>
</dbReference>
<dbReference type="EC" id="2.7.13.3" evidence="3"/>
<sequence length="606" mass="70408">MGVRRIYRNYLKNNLFLKMILMFSLITILTIITLSYLMFSFMSQSIVQRELANQKKAMEGVSSYVNGKFEWMQSLLTDIYQNDALSANMSYFLQHPYQEYAEHRLDQFYKDTNFSTDVLKYLQNKLDVDPDIQNLMLYSAEEQYLYTYNSNRLSKLISTNASRSYIPDIMAQETRTIALPNIWMRKTLNQWDPRLYSIRVPVNDKYSLKNIGQLLLYFNSDGIVRALESYKPDLKGTIFVMTPDGDVMFDSSGQYYGKKFPYTDRINSLYDTGTLQNGMYLTKLTQSRGGFIVMGAAPKEEIAASYRGLRNTILLVSAIAILFAILIPSLFIMNFAKRTNRIIQFTRRVKRGDLKARIRDTREDELGQISKSFNDMLDELNNYIDRVYKAEIKQKHTELTALQARINPHFLYNTLEVIRMRALSQGASDVGEMIYSLSVLFKSFVQQKTIYTMKDEVEACRMYLELFRIRYKDRFSYEIVWERDLAHVQILKMSLQPIIENYVVHGIRSDRKDNRLTITIGEEGGFVRVRVQDNGNGMTEEKLAEITKKLDREETEGESFGLRSVHERLKLQYGSEYGIELHSEPGQGTTVIVRYPGAEGQEAAHV</sequence>
<keyword evidence="12" id="KW-0902">Two-component regulatory system</keyword>
<dbReference type="GO" id="GO:0005886">
    <property type="term" value="C:plasma membrane"/>
    <property type="evidence" value="ECO:0007669"/>
    <property type="project" value="UniProtKB-SubCell"/>
</dbReference>
<dbReference type="InterPro" id="IPR005467">
    <property type="entry name" value="His_kinase_dom"/>
</dbReference>
<evidence type="ECO:0000256" key="1">
    <source>
        <dbReference type="ARBA" id="ARBA00000085"/>
    </source>
</evidence>
<dbReference type="InterPro" id="IPR003594">
    <property type="entry name" value="HATPase_dom"/>
</dbReference>
<evidence type="ECO:0000256" key="3">
    <source>
        <dbReference type="ARBA" id="ARBA00012438"/>
    </source>
</evidence>
<keyword evidence="5" id="KW-0597">Phosphoprotein</keyword>
<feature type="transmembrane region" description="Helical" evidence="14">
    <location>
        <begin position="20"/>
        <end position="39"/>
    </location>
</feature>
<keyword evidence="13 14" id="KW-0472">Membrane</keyword>
<gene>
    <name evidence="17" type="ORF">M5X16_20135</name>
    <name evidence="18" type="ORF">PC41400_28530</name>
</gene>
<dbReference type="PROSITE" id="PS50109">
    <property type="entry name" value="HIS_KIN"/>
    <property type="match status" value="1"/>
</dbReference>
<dbReference type="Pfam" id="PF02518">
    <property type="entry name" value="HATPase_c"/>
    <property type="match status" value="1"/>
</dbReference>
<evidence type="ECO:0000256" key="12">
    <source>
        <dbReference type="ARBA" id="ARBA00023012"/>
    </source>
</evidence>
<evidence type="ECO:0000313" key="17">
    <source>
        <dbReference type="EMBL" id="MCY9598068.1"/>
    </source>
</evidence>
<evidence type="ECO:0000313" key="18">
    <source>
        <dbReference type="EMBL" id="QAV21405.1"/>
    </source>
</evidence>
<dbReference type="SUPFAM" id="SSF158472">
    <property type="entry name" value="HAMP domain-like"/>
    <property type="match status" value="1"/>
</dbReference>
<dbReference type="Proteomes" id="UP000288943">
    <property type="component" value="Chromosome"/>
</dbReference>
<evidence type="ECO:0000259" key="15">
    <source>
        <dbReference type="PROSITE" id="PS50109"/>
    </source>
</evidence>
<dbReference type="InterPro" id="IPR050640">
    <property type="entry name" value="Bact_2-comp_sensor_kinase"/>
</dbReference>
<evidence type="ECO:0000256" key="10">
    <source>
        <dbReference type="ARBA" id="ARBA00022840"/>
    </source>
</evidence>
<dbReference type="CDD" id="cd06225">
    <property type="entry name" value="HAMP"/>
    <property type="match status" value="1"/>
</dbReference>
<dbReference type="PRINTS" id="PR00344">
    <property type="entry name" value="BCTRLSENSOR"/>
</dbReference>
<dbReference type="InterPro" id="IPR003660">
    <property type="entry name" value="HAMP_dom"/>
</dbReference>
<evidence type="ECO:0000256" key="13">
    <source>
        <dbReference type="ARBA" id="ARBA00023136"/>
    </source>
</evidence>
<dbReference type="EMBL" id="CP026520">
    <property type="protein sequence ID" value="QAV21405.1"/>
    <property type="molecule type" value="Genomic_DNA"/>
</dbReference>
<name>A0A410X482_9BACL</name>
<feature type="domain" description="HAMP" evidence="16">
    <location>
        <begin position="333"/>
        <end position="385"/>
    </location>
</feature>
<evidence type="ECO:0000256" key="5">
    <source>
        <dbReference type="ARBA" id="ARBA00022553"/>
    </source>
</evidence>
<dbReference type="AlphaFoldDB" id="A0A410X482"/>
<dbReference type="OrthoDB" id="9776552at2"/>
<protein>
    <recommendedName>
        <fullName evidence="3">histidine kinase</fullName>
        <ecNumber evidence="3">2.7.13.3</ecNumber>
    </recommendedName>
</protein>
<reference evidence="17 20" key="2">
    <citation type="submission" date="2022-05" db="EMBL/GenBank/DDBJ databases">
        <title>Genome Sequencing of Bee-Associated Microbes.</title>
        <authorList>
            <person name="Dunlap C."/>
        </authorList>
    </citation>
    <scope>NUCLEOTIDE SEQUENCE [LARGE SCALE GENOMIC DNA]</scope>
    <source>
        <strain evidence="17 20">NRRL B-23120</strain>
    </source>
</reference>
<dbReference type="InterPro" id="IPR036890">
    <property type="entry name" value="HATPase_C_sf"/>
</dbReference>
<evidence type="ECO:0000259" key="16">
    <source>
        <dbReference type="PROSITE" id="PS50885"/>
    </source>
</evidence>
<keyword evidence="9 18" id="KW-0418">Kinase</keyword>
<evidence type="ECO:0000256" key="6">
    <source>
        <dbReference type="ARBA" id="ARBA00022679"/>
    </source>
</evidence>
<evidence type="ECO:0000256" key="7">
    <source>
        <dbReference type="ARBA" id="ARBA00022692"/>
    </source>
</evidence>
<keyword evidence="8" id="KW-0547">Nucleotide-binding</keyword>
<evidence type="ECO:0000313" key="19">
    <source>
        <dbReference type="Proteomes" id="UP000288943"/>
    </source>
</evidence>
<feature type="transmembrane region" description="Helical" evidence="14">
    <location>
        <begin position="313"/>
        <end position="336"/>
    </location>
</feature>